<dbReference type="EMBL" id="CBSV010000248">
    <property type="protein sequence ID" value="CDH03329.1"/>
    <property type="molecule type" value="Genomic_DNA"/>
</dbReference>
<dbReference type="AlphaFoldDB" id="A0A077NXV3"/>
<name>A0A077NXV3_XENBV</name>
<proteinExistence type="predicted"/>
<comment type="caution">
    <text evidence="1">The sequence shown here is derived from an EMBL/GenBank/DDBJ whole genome shotgun (WGS) entry which is preliminary data.</text>
</comment>
<accession>A0A077NXV3</accession>
<protein>
    <submittedName>
        <fullName evidence="1">Uncharacterized protein</fullName>
    </submittedName>
</protein>
<organism evidence="1 2">
    <name type="scientific">Xenorhabdus bovienii str. feltiae Moldova</name>
    <dbReference type="NCBI Taxonomy" id="1398200"/>
    <lineage>
        <taxon>Bacteria</taxon>
        <taxon>Pseudomonadati</taxon>
        <taxon>Pseudomonadota</taxon>
        <taxon>Gammaproteobacteria</taxon>
        <taxon>Enterobacterales</taxon>
        <taxon>Morganellaceae</taxon>
        <taxon>Xenorhabdus</taxon>
    </lineage>
</organism>
<dbReference type="HOGENOM" id="CLU_3142306_0_0_6"/>
<dbReference type="Proteomes" id="UP000028487">
    <property type="component" value="Unassembled WGS sequence"/>
</dbReference>
<evidence type="ECO:0000313" key="2">
    <source>
        <dbReference type="Proteomes" id="UP000028487"/>
    </source>
</evidence>
<evidence type="ECO:0000313" key="1">
    <source>
        <dbReference type="EMBL" id="CDH03329.1"/>
    </source>
</evidence>
<gene>
    <name evidence="1" type="ORF">XBFM1_740003</name>
</gene>
<sequence>MPAGWLANNGMWTSPYFEGCSNYSYYFWSELLEDRASTCMVALAVFSRP</sequence>
<reference evidence="1" key="1">
    <citation type="submission" date="2013-07" db="EMBL/GenBank/DDBJ databases">
        <title>Sub-species coevolution in mutualistic symbiosis.</title>
        <authorList>
            <person name="Murfin K."/>
            <person name="Klassen J."/>
            <person name="Lee M."/>
            <person name="Forst S."/>
            <person name="Stock P."/>
            <person name="Goodrich-Blair H."/>
        </authorList>
    </citation>
    <scope>NUCLEOTIDE SEQUENCE [LARGE SCALE GENOMIC DNA]</scope>
    <source>
        <strain evidence="1">Feltiae Moldova</strain>
    </source>
</reference>